<evidence type="ECO:0000313" key="2">
    <source>
        <dbReference type="EMBL" id="MDC6409040.1"/>
    </source>
</evidence>
<name>A0AAW6HWB9_XYLFS</name>
<accession>A0AAW6HWB9</accession>
<proteinExistence type="predicted"/>
<dbReference type="Pfam" id="PF10991">
    <property type="entry name" value="Enc34_ssDNA-bd"/>
    <property type="match status" value="1"/>
</dbReference>
<dbReference type="SUPFAM" id="SSF50249">
    <property type="entry name" value="Nucleic acid-binding proteins"/>
    <property type="match status" value="1"/>
</dbReference>
<dbReference type="Gene3D" id="3.90.320.10">
    <property type="match status" value="1"/>
</dbReference>
<evidence type="ECO:0000313" key="3">
    <source>
        <dbReference type="Proteomes" id="UP001220702"/>
    </source>
</evidence>
<reference evidence="2" key="1">
    <citation type="submission" date="2021-11" db="EMBL/GenBank/DDBJ databases">
        <authorList>
            <person name="Denance N."/>
            <person name="Briand M."/>
            <person name="Dupas E."/>
            <person name="Durand K."/>
            <person name="Legendre B."/>
            <person name="Cunty A."/>
            <person name="Donnadieu C."/>
            <person name="Lopez Roques C."/>
            <person name="Cesbron S."/>
            <person name="Jacques M.A."/>
        </authorList>
    </citation>
    <scope>NUCLEOTIDE SEQUENCE</scope>
    <source>
        <strain evidence="2">CFBP8070</strain>
    </source>
</reference>
<sequence length="615" mass="67194">MRHEPARHVIPSSAHRWLHCPASVPLTRTCKEDSSPFADEGTVAHTVAADALRTGSDASAYVGACHEVNGHRWEVTAEMAAYVQEYVDYVRAIAGVRLVEQPLRIASITGEQGAKGTADMVILAGDALTIVDLKYGRGVKVFAEGNEQLQLYALAALQEFAGVEAFQHVRLVIVQPRLGHADEWVRTLPEMEDFRRKVAQGAARCRAAIGHYNNVGELPSEYFGPAEKPCRFCKAKATCPALATHVLNTVADDFVDPTQPIVPQLSYAQLRTFDNTTLASLFGATELIESWCKSIRDRATAQLLSGQPVPGYKVVQGRQGPRRWADVTAAEAMLKQLRIKSKDMYDISLISPTTAEKLHQAGVIGDRQWPKLQPLIHRTPGRPLLSRRRINAPTHPSGRDGFRGLERHAHPPTPRHNTPASISGDIAMKLTLKNVRLAFPVLFEPKKVNGEGEAAFSACFLIDPADPQVKALNQAIDKMANDKWGVKAAAQLKQMRMGDKVALHDGDLKASYDGFAGHLYVSARNKSRPLVIDRDRTPLAAQDGRPYAGCYVNANIELWAQDNNYGKRINASLGGVQFLRDGEAFAGGGVASVEDFEDLSNVAELADVEGAMPWG</sequence>
<dbReference type="Proteomes" id="UP001220702">
    <property type="component" value="Unassembled WGS sequence"/>
</dbReference>
<comment type="caution">
    <text evidence="2">The sequence shown here is derived from an EMBL/GenBank/DDBJ whole genome shotgun (WGS) entry which is preliminary data.</text>
</comment>
<dbReference type="InterPro" id="IPR011604">
    <property type="entry name" value="PDDEXK-like_dom_sf"/>
</dbReference>
<dbReference type="InterPro" id="IPR022595">
    <property type="entry name" value="Enc34_ssDNA-bd"/>
</dbReference>
<organism evidence="2 3">
    <name type="scientific">Xylella fastidiosa subsp. multiplex</name>
    <dbReference type="NCBI Taxonomy" id="644357"/>
    <lineage>
        <taxon>Bacteria</taxon>
        <taxon>Pseudomonadati</taxon>
        <taxon>Pseudomonadota</taxon>
        <taxon>Gammaproteobacteria</taxon>
        <taxon>Lysobacterales</taxon>
        <taxon>Lysobacteraceae</taxon>
        <taxon>Xylella</taxon>
    </lineage>
</organism>
<dbReference type="Gene3D" id="2.40.50.140">
    <property type="entry name" value="Nucleic acid-binding proteins"/>
    <property type="match status" value="1"/>
</dbReference>
<reference evidence="2" key="2">
    <citation type="journal article" date="2023" name="Commun. Biol.">
        <title>Suspicions of two bridgehead invasions of Xylella fastidiosa subsp. multiplex in France.</title>
        <authorList>
            <person name="Dupas E."/>
            <person name="Durand K."/>
            <person name="Rieux A."/>
            <person name="Briand M."/>
            <person name="Pruvost O."/>
            <person name="Cunty A."/>
            <person name="Denance N."/>
            <person name="Donnadieu C."/>
            <person name="Legendre B."/>
            <person name="Lopez-Roques C."/>
            <person name="Cesbron S."/>
            <person name="Ravigne V."/>
            <person name="Jacques M.A."/>
        </authorList>
    </citation>
    <scope>NUCLEOTIDE SEQUENCE</scope>
    <source>
        <strain evidence="2">CFBP8070</strain>
    </source>
</reference>
<dbReference type="AlphaFoldDB" id="A0AAW6HWB9"/>
<dbReference type="Pfam" id="PF10926">
    <property type="entry name" value="DUF2800"/>
    <property type="match status" value="1"/>
</dbReference>
<protein>
    <submittedName>
        <fullName evidence="2">DUF2815 family protein</fullName>
    </submittedName>
</protein>
<feature type="region of interest" description="Disordered" evidence="1">
    <location>
        <begin position="386"/>
        <end position="421"/>
    </location>
</feature>
<gene>
    <name evidence="2" type="ORF">LOK82_10535</name>
</gene>
<dbReference type="EMBL" id="JAJKGN010000002">
    <property type="protein sequence ID" value="MDC6409040.1"/>
    <property type="molecule type" value="Genomic_DNA"/>
</dbReference>
<dbReference type="InterPro" id="IPR021229">
    <property type="entry name" value="DUF2800"/>
</dbReference>
<evidence type="ECO:0000256" key="1">
    <source>
        <dbReference type="SAM" id="MobiDB-lite"/>
    </source>
</evidence>
<dbReference type="InterPro" id="IPR012340">
    <property type="entry name" value="NA-bd_OB-fold"/>
</dbReference>
<feature type="compositionally biased region" description="Basic and acidic residues" evidence="1">
    <location>
        <begin position="397"/>
        <end position="409"/>
    </location>
</feature>